<organism evidence="2 3">
    <name type="scientific">Cryptosporidium muris (strain RN66)</name>
    <dbReference type="NCBI Taxonomy" id="441375"/>
    <lineage>
        <taxon>Eukaryota</taxon>
        <taxon>Sar</taxon>
        <taxon>Alveolata</taxon>
        <taxon>Apicomplexa</taxon>
        <taxon>Conoidasida</taxon>
        <taxon>Coccidia</taxon>
        <taxon>Eucoccidiorida</taxon>
        <taxon>Eimeriorina</taxon>
        <taxon>Cryptosporidiidae</taxon>
        <taxon>Cryptosporidium</taxon>
    </lineage>
</organism>
<dbReference type="OMA" id="CFWENEY"/>
<dbReference type="Proteomes" id="UP000001460">
    <property type="component" value="Unassembled WGS sequence"/>
</dbReference>
<protein>
    <recommendedName>
        <fullName evidence="1">DUF6827 domain-containing protein</fullName>
    </recommendedName>
</protein>
<dbReference type="InterPro" id="IPR049230">
    <property type="entry name" value="DUF6827"/>
</dbReference>
<dbReference type="GeneID" id="6996698"/>
<dbReference type="OrthoDB" id="348157at2759"/>
<dbReference type="VEuPathDB" id="CryptoDB:CMU_000530"/>
<accession>B6AG42</accession>
<sequence>MSKLMQMTVCKTTNLFIKPRCIERAVFAFTLSSQKVSERIKKLYNSILHSNWADPHTMMQNYCFWENEYQKILKLVQSLKEKSGKLNEVENTNISCDVEALKKLIDLMYRCEDVRDHIAEISEQYSRSHGIAGINISKKSDIENMNEHIEAIVEEYNKIKEEYQLKESWKQKIEETLGIGIAKLRQTHKFNWSTSHKYNY</sequence>
<dbReference type="EMBL" id="DS989732">
    <property type="protein sequence ID" value="EEA07183.1"/>
    <property type="molecule type" value="Genomic_DNA"/>
</dbReference>
<dbReference type="AlphaFoldDB" id="B6AG42"/>
<reference evidence="2" key="1">
    <citation type="submission" date="2008-06" db="EMBL/GenBank/DDBJ databases">
        <authorList>
            <person name="Lorenzi H."/>
            <person name="Inman J."/>
            <person name="Miller J."/>
            <person name="Schobel S."/>
            <person name="Amedeo P."/>
            <person name="Caler E.V."/>
            <person name="da Silva J."/>
        </authorList>
    </citation>
    <scope>NUCLEOTIDE SEQUENCE [LARGE SCALE GENOMIC DNA]</scope>
    <source>
        <strain evidence="2">RN66</strain>
    </source>
</reference>
<evidence type="ECO:0000313" key="2">
    <source>
        <dbReference type="EMBL" id="EEA07183.1"/>
    </source>
</evidence>
<gene>
    <name evidence="2" type="ORF">CMU_000530</name>
</gene>
<feature type="domain" description="DUF6827" evidence="1">
    <location>
        <begin position="32"/>
        <end position="200"/>
    </location>
</feature>
<evidence type="ECO:0000313" key="3">
    <source>
        <dbReference type="Proteomes" id="UP000001460"/>
    </source>
</evidence>
<dbReference type="RefSeq" id="XP_002141532.1">
    <property type="nucleotide sequence ID" value="XM_002141496.1"/>
</dbReference>
<dbReference type="Pfam" id="PF20715">
    <property type="entry name" value="DUF6827"/>
    <property type="match status" value="1"/>
</dbReference>
<dbReference type="eggNOG" id="ENOG502SB11">
    <property type="taxonomic scope" value="Eukaryota"/>
</dbReference>
<keyword evidence="3" id="KW-1185">Reference proteome</keyword>
<evidence type="ECO:0000259" key="1">
    <source>
        <dbReference type="Pfam" id="PF20715"/>
    </source>
</evidence>
<proteinExistence type="predicted"/>
<name>B6AG42_CRYMR</name>